<evidence type="ECO:0000313" key="6">
    <source>
        <dbReference type="Proteomes" id="UP000754883"/>
    </source>
</evidence>
<dbReference type="PANTHER" id="PTHR24096">
    <property type="entry name" value="LONG-CHAIN-FATTY-ACID--COA LIGASE"/>
    <property type="match status" value="1"/>
</dbReference>
<reference evidence="6" key="1">
    <citation type="submission" date="2019-06" db="EMBL/GenBank/DDBJ databases">
        <authorList>
            <person name="Broberg M."/>
        </authorList>
    </citation>
    <scope>NUCLEOTIDE SEQUENCE [LARGE SCALE GENOMIC DNA]</scope>
</reference>
<protein>
    <submittedName>
        <fullName evidence="5">Uncharacterized protein</fullName>
    </submittedName>
</protein>
<organism evidence="5 6">
    <name type="scientific">Clonostachys byssicola</name>
    <dbReference type="NCBI Taxonomy" id="160290"/>
    <lineage>
        <taxon>Eukaryota</taxon>
        <taxon>Fungi</taxon>
        <taxon>Dikarya</taxon>
        <taxon>Ascomycota</taxon>
        <taxon>Pezizomycotina</taxon>
        <taxon>Sordariomycetes</taxon>
        <taxon>Hypocreomycetidae</taxon>
        <taxon>Hypocreales</taxon>
        <taxon>Bionectriaceae</taxon>
        <taxon>Clonostachys</taxon>
    </lineage>
</organism>
<dbReference type="InterPro" id="IPR025110">
    <property type="entry name" value="AMP-bd_C"/>
</dbReference>
<evidence type="ECO:0000256" key="1">
    <source>
        <dbReference type="ARBA" id="ARBA00006432"/>
    </source>
</evidence>
<dbReference type="OrthoDB" id="1898221at2759"/>
<comment type="similarity">
    <text evidence="1">Belongs to the ATP-dependent AMP-binding enzyme family.</text>
</comment>
<proteinExistence type="inferred from homology"/>
<sequence length="320" mass="35070">MYIAVTGLVHLIHLPPASGQDLVIMASFDMRAMMEVIVRFRCTELWLVPPLLIRLLNDKTAQGYDLSHVKQFNTGAAPLTDQVIQQLAKRFPTIRIRQAWGMTETTSCLTLTPPGLMTWANASKAGKLAPGTSVQFVDPETGEIIPTGGTGEKIWAKGPQVTAGYLRRPTETASSYRRGGFFRTGDLGSISEDGFITIHDRLKEMIKVRGHAVAPAELEDLLLGIPAVADAAVIGIPHEYSGEVPRAFVVVHNHIMPSEILADQISSFVKARKPKYKSLAGGIDFVESIPKSPSGKILRRALRDRWLSSAKAKNRIEPKL</sequence>
<evidence type="ECO:0000313" key="5">
    <source>
        <dbReference type="EMBL" id="CAG9977392.1"/>
    </source>
</evidence>
<evidence type="ECO:0000259" key="4">
    <source>
        <dbReference type="Pfam" id="PF13193"/>
    </source>
</evidence>
<evidence type="ECO:0000259" key="3">
    <source>
        <dbReference type="Pfam" id="PF00501"/>
    </source>
</evidence>
<dbReference type="Pfam" id="PF13193">
    <property type="entry name" value="AMP-binding_C"/>
    <property type="match status" value="1"/>
</dbReference>
<comment type="caution">
    <text evidence="5">The sequence shown here is derived from an EMBL/GenBank/DDBJ whole genome shotgun (WGS) entry which is preliminary data.</text>
</comment>
<gene>
    <name evidence="5" type="ORF">CBYS24578_00018520</name>
</gene>
<reference evidence="5 6" key="2">
    <citation type="submission" date="2021-10" db="EMBL/GenBank/DDBJ databases">
        <authorList>
            <person name="Piombo E."/>
        </authorList>
    </citation>
    <scope>NUCLEOTIDE SEQUENCE [LARGE SCALE GENOMIC DNA]</scope>
</reference>
<keyword evidence="6" id="KW-1185">Reference proteome</keyword>
<dbReference type="Gene3D" id="3.30.300.30">
    <property type="match status" value="1"/>
</dbReference>
<name>A0A9N9XXV3_9HYPO</name>
<dbReference type="GO" id="GO:0019748">
    <property type="term" value="P:secondary metabolic process"/>
    <property type="evidence" value="ECO:0007669"/>
    <property type="project" value="TreeGrafter"/>
</dbReference>
<keyword evidence="2" id="KW-0436">Ligase</keyword>
<feature type="domain" description="AMP-dependent synthetase/ligase" evidence="3">
    <location>
        <begin position="6"/>
        <end position="166"/>
    </location>
</feature>
<dbReference type="SUPFAM" id="SSF56801">
    <property type="entry name" value="Acetyl-CoA synthetase-like"/>
    <property type="match status" value="1"/>
</dbReference>
<accession>A0A9N9XXV3</accession>
<dbReference type="EMBL" id="CABFNO020001297">
    <property type="protein sequence ID" value="CAG9977392.1"/>
    <property type="molecule type" value="Genomic_DNA"/>
</dbReference>
<dbReference type="Gene3D" id="3.40.50.12780">
    <property type="entry name" value="N-terminal domain of ligase-like"/>
    <property type="match status" value="1"/>
</dbReference>
<dbReference type="PANTHER" id="PTHR24096:SF149">
    <property type="entry name" value="AMP-BINDING DOMAIN-CONTAINING PROTEIN-RELATED"/>
    <property type="match status" value="1"/>
</dbReference>
<dbReference type="Proteomes" id="UP000754883">
    <property type="component" value="Unassembled WGS sequence"/>
</dbReference>
<dbReference type="Pfam" id="PF00501">
    <property type="entry name" value="AMP-binding"/>
    <property type="match status" value="1"/>
</dbReference>
<dbReference type="InterPro" id="IPR000873">
    <property type="entry name" value="AMP-dep_synth/lig_dom"/>
</dbReference>
<evidence type="ECO:0000256" key="2">
    <source>
        <dbReference type="ARBA" id="ARBA00022598"/>
    </source>
</evidence>
<dbReference type="GO" id="GO:0016405">
    <property type="term" value="F:CoA-ligase activity"/>
    <property type="evidence" value="ECO:0007669"/>
    <property type="project" value="TreeGrafter"/>
</dbReference>
<dbReference type="AlphaFoldDB" id="A0A9N9XXV3"/>
<dbReference type="InterPro" id="IPR045851">
    <property type="entry name" value="AMP-bd_C_sf"/>
</dbReference>
<feature type="domain" description="AMP-binding enzyme C-terminal" evidence="4">
    <location>
        <begin position="217"/>
        <end position="296"/>
    </location>
</feature>
<dbReference type="InterPro" id="IPR042099">
    <property type="entry name" value="ANL_N_sf"/>
</dbReference>